<comment type="similarity">
    <text evidence="2">Belongs to the COX16 family.</text>
</comment>
<accession>A0A7M4FKZ7</accession>
<dbReference type="GO" id="GO:0005743">
    <property type="term" value="C:mitochondrial inner membrane"/>
    <property type="evidence" value="ECO:0007669"/>
    <property type="project" value="UniProtKB-SubCell"/>
</dbReference>
<keyword evidence="8" id="KW-0472">Membrane</keyword>
<dbReference type="InterPro" id="IPR020164">
    <property type="entry name" value="Cyt_c_Oxase_assmbl_COX16"/>
</dbReference>
<evidence type="ECO:0000313" key="10">
    <source>
        <dbReference type="Proteomes" id="UP000594220"/>
    </source>
</evidence>
<evidence type="ECO:0000256" key="2">
    <source>
        <dbReference type="ARBA" id="ARBA00008370"/>
    </source>
</evidence>
<keyword evidence="5" id="KW-0999">Mitochondrion inner membrane</keyword>
<dbReference type="Pfam" id="PF14138">
    <property type="entry name" value="COX16"/>
    <property type="match status" value="1"/>
</dbReference>
<protein>
    <recommendedName>
        <fullName evidence="3">Cytochrome c oxidase assembly protein COX16 homolog, mitochondrial</fullName>
    </recommendedName>
</protein>
<dbReference type="PANTHER" id="PTHR17130:SF14">
    <property type="entry name" value="CYTOCHROME C OXIDASE ASSEMBLY PROTEIN COX16 HOMOLOG, MITOCHONDRIAL"/>
    <property type="match status" value="1"/>
</dbReference>
<evidence type="ECO:0000256" key="5">
    <source>
        <dbReference type="ARBA" id="ARBA00022792"/>
    </source>
</evidence>
<evidence type="ECO:0000256" key="1">
    <source>
        <dbReference type="ARBA" id="ARBA00004434"/>
    </source>
</evidence>
<dbReference type="GO" id="GO:0033617">
    <property type="term" value="P:mitochondrial respiratory chain complex IV assembly"/>
    <property type="evidence" value="ECO:0007669"/>
    <property type="project" value="Ensembl"/>
</dbReference>
<keyword evidence="7" id="KW-0496">Mitochondrion</keyword>
<sequence length="124" mass="14508">MAFYTHCFKRTHKKMDYGNNVNSFMERLVPSCGYRSKLNIKLLVTGGSFGLREFAQIRYDYQKLHRKMDPDLEAKLKKSTTLESEYEKIQNSTFDDWKSIRGPRPWEDSITVQAQQKALSSKSS</sequence>
<gene>
    <name evidence="9" type="primary">COX16</name>
</gene>
<evidence type="ECO:0000256" key="8">
    <source>
        <dbReference type="ARBA" id="ARBA00023136"/>
    </source>
</evidence>
<evidence type="ECO:0000313" key="9">
    <source>
        <dbReference type="Ensembl" id="ENSCPRP00005026231.1"/>
    </source>
</evidence>
<keyword evidence="10" id="KW-1185">Reference proteome</keyword>
<reference evidence="9" key="1">
    <citation type="submission" date="2025-08" db="UniProtKB">
        <authorList>
            <consortium name="Ensembl"/>
        </authorList>
    </citation>
    <scope>IDENTIFICATION</scope>
</reference>
<evidence type="ECO:0000256" key="7">
    <source>
        <dbReference type="ARBA" id="ARBA00023128"/>
    </source>
</evidence>
<keyword evidence="6" id="KW-1133">Transmembrane helix</keyword>
<comment type="subcellular location">
    <subcellularLocation>
        <location evidence="1">Mitochondrion inner membrane</location>
        <topology evidence="1">Single-pass membrane protein</topology>
    </subcellularLocation>
</comment>
<reference evidence="9" key="2">
    <citation type="submission" date="2025-09" db="UniProtKB">
        <authorList>
            <consortium name="Ensembl"/>
        </authorList>
    </citation>
    <scope>IDENTIFICATION</scope>
</reference>
<evidence type="ECO:0000256" key="6">
    <source>
        <dbReference type="ARBA" id="ARBA00022989"/>
    </source>
</evidence>
<evidence type="ECO:0000256" key="3">
    <source>
        <dbReference type="ARBA" id="ARBA00021814"/>
    </source>
</evidence>
<dbReference type="Ensembl" id="ENSCPRT00005030657.1">
    <property type="protein sequence ID" value="ENSCPRP00005026231.1"/>
    <property type="gene ID" value="ENSCPRG00005018204.1"/>
</dbReference>
<dbReference type="GeneTree" id="ENSGT00520000055955"/>
<proteinExistence type="inferred from homology"/>
<dbReference type="AlphaFoldDB" id="A0A7M4FKZ7"/>
<name>A0A7M4FKZ7_CROPO</name>
<evidence type="ECO:0000256" key="4">
    <source>
        <dbReference type="ARBA" id="ARBA00022692"/>
    </source>
</evidence>
<keyword evidence="4" id="KW-0812">Transmembrane</keyword>
<dbReference type="Proteomes" id="UP000594220">
    <property type="component" value="Unplaced"/>
</dbReference>
<organism evidence="9 10">
    <name type="scientific">Crocodylus porosus</name>
    <name type="common">Saltwater crocodile</name>
    <name type="synonym">Estuarine crocodile</name>
    <dbReference type="NCBI Taxonomy" id="8502"/>
    <lineage>
        <taxon>Eukaryota</taxon>
        <taxon>Metazoa</taxon>
        <taxon>Chordata</taxon>
        <taxon>Craniata</taxon>
        <taxon>Vertebrata</taxon>
        <taxon>Euteleostomi</taxon>
        <taxon>Archelosauria</taxon>
        <taxon>Archosauria</taxon>
        <taxon>Crocodylia</taxon>
        <taxon>Longirostres</taxon>
        <taxon>Crocodylidae</taxon>
        <taxon>Crocodylus</taxon>
    </lineage>
</organism>
<dbReference type="PANTHER" id="PTHR17130">
    <property type="entry name" value="MITOCHONDRIAL OUTER MEMBRANE PROTEIN 25"/>
    <property type="match status" value="1"/>
</dbReference>